<dbReference type="RefSeq" id="WP_015918262.1">
    <property type="nucleotide sequence ID" value="NZ_MBFA02000029.1"/>
</dbReference>
<evidence type="ECO:0000259" key="1">
    <source>
        <dbReference type="Pfam" id="PF01425"/>
    </source>
</evidence>
<dbReference type="InterPro" id="IPR023631">
    <property type="entry name" value="Amidase_dom"/>
</dbReference>
<name>A0ABD6HHE9_AGRVI</name>
<dbReference type="AlphaFoldDB" id="A0ABD6HHE9"/>
<feature type="domain" description="Amidase" evidence="1">
    <location>
        <begin position="28"/>
        <end position="463"/>
    </location>
</feature>
<dbReference type="Pfam" id="PF01425">
    <property type="entry name" value="Amidase"/>
    <property type="match status" value="1"/>
</dbReference>
<dbReference type="PANTHER" id="PTHR43372:SF4">
    <property type="entry name" value="FATTY-ACID AMIDE HYDROLASE 2"/>
    <property type="match status" value="1"/>
</dbReference>
<gene>
    <name evidence="3" type="ORF">BBK91_025825</name>
    <name evidence="2" type="ORF">BBL17_026735</name>
</gene>
<keyword evidence="4" id="KW-1185">Reference proteome</keyword>
<comment type="caution">
    <text evidence="3">The sequence shown here is derived from an EMBL/GenBank/DDBJ whole genome shotgun (WGS) entry which is preliminary data.</text>
</comment>
<reference evidence="4 5" key="1">
    <citation type="submission" date="2019-11" db="EMBL/GenBank/DDBJ databases">
        <title>Whole-genome sequencing of Allorhizobium vitis.</title>
        <authorList>
            <person name="Gan H.M."/>
            <person name="Savka M.A."/>
        </authorList>
    </citation>
    <scope>NUCLEOTIDE SEQUENCE [LARGE SCALE GENOMIC DNA]</scope>
    <source>
        <strain evidence="3 5">RF2/1</strain>
        <strain evidence="2 4">T1/7</strain>
    </source>
</reference>
<sequence>MNASNDPTKWTASEASLALAAKQIGAVELLDAYLARQAALDGEINAVCALNPDLARTVAQQVDADRIAGKSLPILAGLPMTIKDCFDVVGLPTTAGIPDMASYRPQTDADAVANLRRAGAVFYGKTNTPLAAADHQTYNPLFGLTRNPHDLSKTVGGSSGGAAAALAAGFTALELGSDIGGSIRIPSHYCGVYGHKSSWDTVSMRGHMPPPPGHLAKNPLLVAGPMARSAQDLSVAFEILSSDCNRILKPARHSALADFRFGVWVDDNPVDPVYASAILDFAESLRKQGAKVVEIPGGPSGADRLFDTYIKMLFATIGSELDDDEIARYTQAGNDPATGEFGPLLAGAVVESHRKFVEQAQMQARFQSVWAKQFETLDVLLCPVSMGTAFPHDCDDGHGPVPQMKRTIQIGNISQPYLDNLRWPGIATLLHLPATVRPLPHPVNGMPAGVQIIGPYLEDRTTLTFAKLCDEAFGRSEMPLLPRKS</sequence>
<evidence type="ECO:0000313" key="5">
    <source>
        <dbReference type="Proteomes" id="UP000179536"/>
    </source>
</evidence>
<evidence type="ECO:0000313" key="4">
    <source>
        <dbReference type="Proteomes" id="UP000179454"/>
    </source>
</evidence>
<dbReference type="EMBL" id="MBFE02000034">
    <property type="protein sequence ID" value="MUO45368.1"/>
    <property type="molecule type" value="Genomic_DNA"/>
</dbReference>
<dbReference type="SUPFAM" id="SSF75304">
    <property type="entry name" value="Amidase signature (AS) enzymes"/>
    <property type="match status" value="1"/>
</dbReference>
<dbReference type="Proteomes" id="UP000179536">
    <property type="component" value="Unassembled WGS sequence"/>
</dbReference>
<dbReference type="EMBL" id="MBFA02000029">
    <property type="protein sequence ID" value="MUP13262.1"/>
    <property type="molecule type" value="Genomic_DNA"/>
</dbReference>
<dbReference type="InterPro" id="IPR052739">
    <property type="entry name" value="FAAH2"/>
</dbReference>
<evidence type="ECO:0000313" key="2">
    <source>
        <dbReference type="EMBL" id="MUO45368.1"/>
    </source>
</evidence>
<proteinExistence type="predicted"/>
<evidence type="ECO:0000313" key="3">
    <source>
        <dbReference type="EMBL" id="MUP13262.1"/>
    </source>
</evidence>
<dbReference type="Proteomes" id="UP000179454">
    <property type="component" value="Unassembled WGS sequence"/>
</dbReference>
<dbReference type="Gene3D" id="3.90.1300.10">
    <property type="entry name" value="Amidase signature (AS) domain"/>
    <property type="match status" value="1"/>
</dbReference>
<dbReference type="PANTHER" id="PTHR43372">
    <property type="entry name" value="FATTY-ACID AMIDE HYDROLASE"/>
    <property type="match status" value="1"/>
</dbReference>
<accession>A0ABD6HHE9</accession>
<protein>
    <submittedName>
        <fullName evidence="3">Amidase</fullName>
    </submittedName>
</protein>
<organism evidence="3 5">
    <name type="scientific">Agrobacterium vitis</name>
    <name type="common">Rhizobium vitis</name>
    <dbReference type="NCBI Taxonomy" id="373"/>
    <lineage>
        <taxon>Bacteria</taxon>
        <taxon>Pseudomonadati</taxon>
        <taxon>Pseudomonadota</taxon>
        <taxon>Alphaproteobacteria</taxon>
        <taxon>Hyphomicrobiales</taxon>
        <taxon>Rhizobiaceae</taxon>
        <taxon>Rhizobium/Agrobacterium group</taxon>
        <taxon>Agrobacterium</taxon>
    </lineage>
</organism>
<dbReference type="InterPro" id="IPR036928">
    <property type="entry name" value="AS_sf"/>
</dbReference>